<sequence length="68" mass="8004">MKPNKWIFYAEENADGVWKDFNMATEIGRGRNGDEVYNVNNNNVQDDGGKKDNQDNKQRRPRPQIHRI</sequence>
<reference evidence="3" key="1">
    <citation type="journal article" date="2010" name="Science">
        <title>Signatures of adaptation to obligate biotrophy in the Hyaloperonospora arabidopsidis genome.</title>
        <authorList>
            <person name="Baxter L."/>
            <person name="Tripathy S."/>
            <person name="Ishaque N."/>
            <person name="Boot N."/>
            <person name="Cabral A."/>
            <person name="Kemen E."/>
            <person name="Thines M."/>
            <person name="Ah-Fong A."/>
            <person name="Anderson R."/>
            <person name="Badejoko W."/>
            <person name="Bittner-Eddy P."/>
            <person name="Boore J.L."/>
            <person name="Chibucos M.C."/>
            <person name="Coates M."/>
            <person name="Dehal P."/>
            <person name="Delehaunty K."/>
            <person name="Dong S."/>
            <person name="Downton P."/>
            <person name="Dumas B."/>
            <person name="Fabro G."/>
            <person name="Fronick C."/>
            <person name="Fuerstenberg S.I."/>
            <person name="Fulton L."/>
            <person name="Gaulin E."/>
            <person name="Govers F."/>
            <person name="Hughes L."/>
            <person name="Humphray S."/>
            <person name="Jiang R.H."/>
            <person name="Judelson H."/>
            <person name="Kamoun S."/>
            <person name="Kyung K."/>
            <person name="Meijer H."/>
            <person name="Minx P."/>
            <person name="Morris P."/>
            <person name="Nelson J."/>
            <person name="Phuntumart V."/>
            <person name="Qutob D."/>
            <person name="Rehmany A."/>
            <person name="Rougon-Cardoso A."/>
            <person name="Ryden P."/>
            <person name="Torto-Alalibo T."/>
            <person name="Studholme D."/>
            <person name="Wang Y."/>
            <person name="Win J."/>
            <person name="Wood J."/>
            <person name="Clifton S.W."/>
            <person name="Rogers J."/>
            <person name="Van den Ackerveken G."/>
            <person name="Jones J.D."/>
            <person name="McDowell J.M."/>
            <person name="Beynon J."/>
            <person name="Tyler B.M."/>
        </authorList>
    </citation>
    <scope>NUCLEOTIDE SEQUENCE [LARGE SCALE GENOMIC DNA]</scope>
    <source>
        <strain evidence="3">Emoy2</strain>
    </source>
</reference>
<evidence type="ECO:0000313" key="3">
    <source>
        <dbReference type="Proteomes" id="UP000011713"/>
    </source>
</evidence>
<proteinExistence type="predicted"/>
<protein>
    <submittedName>
        <fullName evidence="2">Uncharacterized protein</fullName>
    </submittedName>
</protein>
<evidence type="ECO:0000256" key="1">
    <source>
        <dbReference type="SAM" id="MobiDB-lite"/>
    </source>
</evidence>
<feature type="compositionally biased region" description="Basic residues" evidence="1">
    <location>
        <begin position="59"/>
        <end position="68"/>
    </location>
</feature>
<name>M4BBN8_HYAAE</name>
<dbReference type="AlphaFoldDB" id="M4BBN8"/>
<accession>M4BBN8</accession>
<dbReference type="HOGENOM" id="CLU_2799415_0_0_1"/>
<dbReference type="EMBL" id="JH598105">
    <property type="status" value="NOT_ANNOTATED_CDS"/>
    <property type="molecule type" value="Genomic_DNA"/>
</dbReference>
<dbReference type="VEuPathDB" id="FungiDB:HpaG803701"/>
<dbReference type="Proteomes" id="UP000011713">
    <property type="component" value="Unassembled WGS sequence"/>
</dbReference>
<evidence type="ECO:0000313" key="2">
    <source>
        <dbReference type="EnsemblProtists" id="HpaP803701"/>
    </source>
</evidence>
<organism evidence="2 3">
    <name type="scientific">Hyaloperonospora arabidopsidis (strain Emoy2)</name>
    <name type="common">Downy mildew agent</name>
    <name type="synonym">Peronospora arabidopsidis</name>
    <dbReference type="NCBI Taxonomy" id="559515"/>
    <lineage>
        <taxon>Eukaryota</taxon>
        <taxon>Sar</taxon>
        <taxon>Stramenopiles</taxon>
        <taxon>Oomycota</taxon>
        <taxon>Peronosporomycetes</taxon>
        <taxon>Peronosporales</taxon>
        <taxon>Peronosporaceae</taxon>
        <taxon>Hyaloperonospora</taxon>
    </lineage>
</organism>
<dbReference type="EnsemblProtists" id="HpaT803701">
    <property type="protein sequence ID" value="HpaP803701"/>
    <property type="gene ID" value="HpaG803701"/>
</dbReference>
<feature type="compositionally biased region" description="Low complexity" evidence="1">
    <location>
        <begin position="35"/>
        <end position="46"/>
    </location>
</feature>
<dbReference type="InParanoid" id="M4BBN8"/>
<feature type="region of interest" description="Disordered" evidence="1">
    <location>
        <begin position="30"/>
        <end position="68"/>
    </location>
</feature>
<keyword evidence="3" id="KW-1185">Reference proteome</keyword>
<reference evidence="2" key="2">
    <citation type="submission" date="2015-06" db="UniProtKB">
        <authorList>
            <consortium name="EnsemblProtists"/>
        </authorList>
    </citation>
    <scope>IDENTIFICATION</scope>
    <source>
        <strain evidence="2">Emoy2</strain>
    </source>
</reference>
<feature type="compositionally biased region" description="Basic and acidic residues" evidence="1">
    <location>
        <begin position="47"/>
        <end position="58"/>
    </location>
</feature>